<feature type="domain" description="F-box" evidence="2">
    <location>
        <begin position="41"/>
        <end position="79"/>
    </location>
</feature>
<feature type="region of interest" description="Disordered" evidence="1">
    <location>
        <begin position="1"/>
        <end position="24"/>
    </location>
</feature>
<reference evidence="4" key="1">
    <citation type="journal article" date="2013" name="Nature">
        <title>Pan genome of the phytoplankton Emiliania underpins its global distribution.</title>
        <authorList>
            <person name="Read B.A."/>
            <person name="Kegel J."/>
            <person name="Klute M.J."/>
            <person name="Kuo A."/>
            <person name="Lefebvre S.C."/>
            <person name="Maumus F."/>
            <person name="Mayer C."/>
            <person name="Miller J."/>
            <person name="Monier A."/>
            <person name="Salamov A."/>
            <person name="Young J."/>
            <person name="Aguilar M."/>
            <person name="Claverie J.M."/>
            <person name="Frickenhaus S."/>
            <person name="Gonzalez K."/>
            <person name="Herman E.K."/>
            <person name="Lin Y.C."/>
            <person name="Napier J."/>
            <person name="Ogata H."/>
            <person name="Sarno A.F."/>
            <person name="Shmutz J."/>
            <person name="Schroeder D."/>
            <person name="de Vargas C."/>
            <person name="Verret F."/>
            <person name="von Dassow P."/>
            <person name="Valentin K."/>
            <person name="Van de Peer Y."/>
            <person name="Wheeler G."/>
            <person name="Dacks J.B."/>
            <person name="Delwiche C.F."/>
            <person name="Dyhrman S.T."/>
            <person name="Glockner G."/>
            <person name="John U."/>
            <person name="Richards T."/>
            <person name="Worden A.Z."/>
            <person name="Zhang X."/>
            <person name="Grigoriev I.V."/>
            <person name="Allen A.E."/>
            <person name="Bidle K."/>
            <person name="Borodovsky M."/>
            <person name="Bowler C."/>
            <person name="Brownlee C."/>
            <person name="Cock J.M."/>
            <person name="Elias M."/>
            <person name="Gladyshev V.N."/>
            <person name="Groth M."/>
            <person name="Guda C."/>
            <person name="Hadaegh A."/>
            <person name="Iglesias-Rodriguez M.D."/>
            <person name="Jenkins J."/>
            <person name="Jones B.M."/>
            <person name="Lawson T."/>
            <person name="Leese F."/>
            <person name="Lindquist E."/>
            <person name="Lobanov A."/>
            <person name="Lomsadze A."/>
            <person name="Malik S.B."/>
            <person name="Marsh M.E."/>
            <person name="Mackinder L."/>
            <person name="Mock T."/>
            <person name="Mueller-Roeber B."/>
            <person name="Pagarete A."/>
            <person name="Parker M."/>
            <person name="Probert I."/>
            <person name="Quesneville H."/>
            <person name="Raines C."/>
            <person name="Rensing S.A."/>
            <person name="Riano-Pachon D.M."/>
            <person name="Richier S."/>
            <person name="Rokitta S."/>
            <person name="Shiraiwa Y."/>
            <person name="Soanes D.M."/>
            <person name="van der Giezen M."/>
            <person name="Wahlund T.M."/>
            <person name="Williams B."/>
            <person name="Wilson W."/>
            <person name="Wolfe G."/>
            <person name="Wurch L.L."/>
        </authorList>
    </citation>
    <scope>NUCLEOTIDE SEQUENCE</scope>
</reference>
<evidence type="ECO:0000259" key="2">
    <source>
        <dbReference type="Pfam" id="PF12937"/>
    </source>
</evidence>
<dbReference type="SUPFAM" id="SSF81383">
    <property type="entry name" value="F-box domain"/>
    <property type="match status" value="1"/>
</dbReference>
<protein>
    <recommendedName>
        <fullName evidence="2">F-box domain-containing protein</fullName>
    </recommendedName>
</protein>
<dbReference type="HOGENOM" id="CLU_097732_0_0_1"/>
<dbReference type="PANTHER" id="PTHR48218:SF3">
    <property type="entry name" value="OS07G0170800 PROTEIN"/>
    <property type="match status" value="1"/>
</dbReference>
<dbReference type="Pfam" id="PF12937">
    <property type="entry name" value="F-box-like"/>
    <property type="match status" value="1"/>
</dbReference>
<feature type="compositionally biased region" description="Basic residues" evidence="1">
    <location>
        <begin position="1"/>
        <end position="10"/>
    </location>
</feature>
<dbReference type="Gene3D" id="1.20.1280.50">
    <property type="match status" value="1"/>
</dbReference>
<dbReference type="OMA" id="WEMSNHL"/>
<reference evidence="3" key="2">
    <citation type="submission" date="2024-10" db="UniProtKB">
        <authorList>
            <consortium name="EnsemblProtists"/>
        </authorList>
    </citation>
    <scope>IDENTIFICATION</scope>
</reference>
<dbReference type="PANTHER" id="PTHR48218">
    <property type="entry name" value="F-BOX DOMAIN CONTAINING PROTEIN"/>
    <property type="match status" value="1"/>
</dbReference>
<dbReference type="RefSeq" id="XP_005787302.1">
    <property type="nucleotide sequence ID" value="XM_005787245.1"/>
</dbReference>
<dbReference type="InterPro" id="IPR036047">
    <property type="entry name" value="F-box-like_dom_sf"/>
</dbReference>
<dbReference type="GeneID" id="17280144"/>
<evidence type="ECO:0000313" key="3">
    <source>
        <dbReference type="EnsemblProtists" id="EOD34873"/>
    </source>
</evidence>
<dbReference type="InterPro" id="IPR001810">
    <property type="entry name" value="F-box_dom"/>
</dbReference>
<evidence type="ECO:0000313" key="4">
    <source>
        <dbReference type="Proteomes" id="UP000013827"/>
    </source>
</evidence>
<proteinExistence type="predicted"/>
<dbReference type="AlphaFoldDB" id="A0A0D3KGI8"/>
<dbReference type="Proteomes" id="UP000013827">
    <property type="component" value="Unassembled WGS sequence"/>
</dbReference>
<dbReference type="PaxDb" id="2903-EOD34873"/>
<name>A0A0D3KGI8_EMIH1</name>
<organism evidence="3 4">
    <name type="scientific">Emiliania huxleyi (strain CCMP1516)</name>
    <dbReference type="NCBI Taxonomy" id="280463"/>
    <lineage>
        <taxon>Eukaryota</taxon>
        <taxon>Haptista</taxon>
        <taxon>Haptophyta</taxon>
        <taxon>Prymnesiophyceae</taxon>
        <taxon>Isochrysidales</taxon>
        <taxon>Noelaerhabdaceae</taxon>
        <taxon>Emiliania</taxon>
    </lineage>
</organism>
<evidence type="ECO:0000256" key="1">
    <source>
        <dbReference type="SAM" id="MobiDB-lite"/>
    </source>
</evidence>
<feature type="region of interest" description="Disordered" evidence="1">
    <location>
        <begin position="275"/>
        <end position="297"/>
    </location>
</feature>
<dbReference type="EnsemblProtists" id="EOD34873">
    <property type="protein sequence ID" value="EOD34873"/>
    <property type="gene ID" value="EMIHUDRAFT_228165"/>
</dbReference>
<sequence>MPRTRSKKRAPASSSSGGASGSLCERSPAALRLISECLDSDDLLLHVLGLLPLAGLGRAACVSSRWARLAASNSLWASLAERVWEGRHVSEACRAQRRQHGRSALRRSLAESEARHIDPSLLCELTWHFRFKRAAGEHWTGSDPYWQGARARTLRFEPDGAAPAQRGGRRGRHAHDMSAACPAGAVRWEEEAWDGLMRWRLEGGSLLRVSHAQLGAFPAERLVRHPPSWGYLFTSPWAVYASFPLSRAADDASLTDRALGRSVEPWQWAEAARYNEAAAGESSSDEEDAPPPFPAGV</sequence>
<accession>A0A0D3KGI8</accession>
<keyword evidence="4" id="KW-1185">Reference proteome</keyword>
<dbReference type="KEGG" id="ehx:EMIHUDRAFT_228165"/>